<dbReference type="SMART" id="SM00404">
    <property type="entry name" value="PTPc_motif"/>
    <property type="match status" value="1"/>
</dbReference>
<evidence type="ECO:0000313" key="6">
    <source>
        <dbReference type="EMBL" id="EFO90032.1"/>
    </source>
</evidence>
<dbReference type="SUPFAM" id="SSF52799">
    <property type="entry name" value="(Phosphotyrosine protein) phosphatases II"/>
    <property type="match status" value="1"/>
</dbReference>
<dbReference type="STRING" id="31234.E3N8X8"/>
<feature type="region of interest" description="Disordered" evidence="1">
    <location>
        <begin position="43"/>
        <end position="65"/>
    </location>
</feature>
<gene>
    <name evidence="6" type="ORF">CRE_21506</name>
</gene>
<dbReference type="OrthoDB" id="5806364at2759"/>
<dbReference type="PROSITE" id="PS50055">
    <property type="entry name" value="TYR_PHOSPHATASE_PTP"/>
    <property type="match status" value="1"/>
</dbReference>
<dbReference type="PANTHER" id="PTHR32525">
    <property type="entry name" value="PROTEIN-TYROSINE-PHOSPHATASE"/>
    <property type="match status" value="1"/>
</dbReference>
<dbReference type="InterPro" id="IPR029021">
    <property type="entry name" value="Prot-tyrosine_phosphatase-like"/>
</dbReference>
<feature type="transmembrane region" description="Helical" evidence="2">
    <location>
        <begin position="923"/>
        <end position="946"/>
    </location>
</feature>
<dbReference type="GO" id="GO:0004725">
    <property type="term" value="F:protein tyrosine phosphatase activity"/>
    <property type="evidence" value="ECO:0007669"/>
    <property type="project" value="InterPro"/>
</dbReference>
<dbReference type="InterPro" id="IPR000242">
    <property type="entry name" value="PTP_cat"/>
</dbReference>
<accession>E3N8X8</accession>
<dbReference type="Pfam" id="PF00102">
    <property type="entry name" value="Y_phosphatase"/>
    <property type="match status" value="1"/>
</dbReference>
<dbReference type="SMART" id="SM00194">
    <property type="entry name" value="PTPc"/>
    <property type="match status" value="1"/>
</dbReference>
<evidence type="ECO:0000259" key="4">
    <source>
        <dbReference type="PROSITE" id="PS50055"/>
    </source>
</evidence>
<evidence type="ECO:0000313" key="7">
    <source>
        <dbReference type="Proteomes" id="UP000008281"/>
    </source>
</evidence>
<reference evidence="6" key="1">
    <citation type="submission" date="2007-07" db="EMBL/GenBank/DDBJ databases">
        <title>PCAP assembly of the Caenorhabditis remanei genome.</title>
        <authorList>
            <consortium name="The Caenorhabditis remanei Sequencing Consortium"/>
            <person name="Wilson R.K."/>
        </authorList>
    </citation>
    <scope>NUCLEOTIDE SEQUENCE [LARGE SCALE GENOMIC DNA]</scope>
    <source>
        <strain evidence="6">PB4641</strain>
    </source>
</reference>
<dbReference type="eggNOG" id="ENOG502QTTC">
    <property type="taxonomic scope" value="Eukaryota"/>
</dbReference>
<evidence type="ECO:0000259" key="5">
    <source>
        <dbReference type="PROSITE" id="PS50056"/>
    </source>
</evidence>
<dbReference type="PANTHER" id="PTHR32525:SF4">
    <property type="entry name" value="WSN DOMAIN-CONTAINING PROTEIN"/>
    <property type="match status" value="1"/>
</dbReference>
<dbReference type="Proteomes" id="UP000008281">
    <property type="component" value="Unassembled WGS sequence"/>
</dbReference>
<keyword evidence="3" id="KW-0732">Signal</keyword>
<evidence type="ECO:0000256" key="3">
    <source>
        <dbReference type="SAM" id="SignalP"/>
    </source>
</evidence>
<dbReference type="HOGENOM" id="CLU_268084_0_0_1"/>
<evidence type="ECO:0000256" key="2">
    <source>
        <dbReference type="SAM" id="Phobius"/>
    </source>
</evidence>
<dbReference type="CDD" id="cd00047">
    <property type="entry name" value="PTPc"/>
    <property type="match status" value="1"/>
</dbReference>
<sequence>MRLLYCALLLSIVIKYVDPDNNDTDATEPKVLKNFFHSRHPTAGSNPSILHPKVRHSTDPSSFRPRMPSYLVNSPLLSKRDKRNDVGSEIPYPDVGSEFPDPEVGSEFPYPEIGSEFPYPDVGNEFPYPEVGSEYPYPDVGSEFPNPDVGSEFPYPEIGSEFPYPEIGSEFLYPEVGSEFPDPDVGMDKSFNDFVDRISTIARLANTVKMQSDIMNDHDMHFKVGELLNVGKIEVDALKRINTRRIKELILAIKKPENKNFGDVDVVVEKLQLWEQVRKVTEDLGEVNSFPSIHDFLFKDIESLATAFSAEPFSNAESSVEIVLTSLEVLKGYSTLGFTREEEVNRYFKQFVAVKEAVANVISFIDPLIIQIEKMTPFKSWDLEQKRSVISEPERLISAIVWRKGVQEKSDTSDYAKNALDKNFGLLDDLKQSVKIFEDDYTFFVNTLFKHAYNSLSDLSGFEAIDKLAAEIGTKKLNKMFKIIESDKKLMKGLKPILEIKKTKFMNSSFSSDMNTKLAIEKVNLILKEMLKTITTVKGFGQYLTNFEHCGAKGKIIDDNTLSGARFPLHTGQEMVANFEDFFKRDFFHHDLRPLLADLGNANRTLENINPNERTHSLKQLSNVFSELNRNGTLNIIQKSMKTLLTTLKTFDSKQLDKAFSIFKDRREQIEGFLKISNVTYERNVHICLQSYHHQCKTSYEATLLIRMIRLLEVESINNVEGYLDQVSKVQQTLDSIKLILPLVKNNSNKAVNSVKNLVSLKKQGLLKELQAIQSRAEDEINLIAVFGPKDPIYKDIKSSWNLKEAIMSLETSLDYFDEKVKAFNFHKSMKEMPKIAIKPESLIRVLNYFIKMTSWENHIVEFTKTKEKLIEISSMDLDFAKHFQEVGDAFQKFENFFIQSLTDDVVDPMEDEDIQNEDEYDYTWIIVGCVLVVACLSTVAIFILWKKKLLCFKRKRESVDCEVIDLDPVDNKPVLPPHLVIIAIGCQTFGRHPEHYELWTQLMVHVRTSPTPEERQFPYLPLKGSLYLDPNIKLNPFTALQSVRLHGNKFRTRLGTVFYAMQAPMEANNMHDDTRADFLAMILIDNVEFIVFLGETSSCGQYFVERAGNLTVENFTVTTEGEQQFQNSADIVVRTLMVKDNKKKTQRKVKQFQVKHWNEGDIPNCGHQPLEAIMTEICKSKSPVVVHCTSGTGRTMSFIGMEYISRLLEANEEMTFTDAFKKLVEKRYSAFENARQIGWLQVGTVYFMAIRHNAESVWFENIQGMFRDMVERNVGVPKGVKF</sequence>
<keyword evidence="7" id="KW-1185">Reference proteome</keyword>
<name>E3N8X8_CAERE</name>
<dbReference type="InParanoid" id="E3N8X8"/>
<protein>
    <recommendedName>
        <fullName evidence="8">Tyrosine-protein phosphatase domain-containing protein</fullName>
    </recommendedName>
</protein>
<dbReference type="PROSITE" id="PS50056">
    <property type="entry name" value="TYR_PHOSPHATASE_2"/>
    <property type="match status" value="1"/>
</dbReference>
<feature type="domain" description="Tyrosine specific protein phosphatases" evidence="5">
    <location>
        <begin position="1184"/>
        <end position="1239"/>
    </location>
</feature>
<dbReference type="Gene3D" id="3.90.190.10">
    <property type="entry name" value="Protein tyrosine phosphatase superfamily"/>
    <property type="match status" value="1"/>
</dbReference>
<evidence type="ECO:0000256" key="1">
    <source>
        <dbReference type="SAM" id="MobiDB-lite"/>
    </source>
</evidence>
<dbReference type="InterPro" id="IPR000387">
    <property type="entry name" value="Tyr_Pase_dom"/>
</dbReference>
<feature type="signal peptide" evidence="3">
    <location>
        <begin position="1"/>
        <end position="19"/>
    </location>
</feature>
<proteinExistence type="predicted"/>
<organism evidence="7">
    <name type="scientific">Caenorhabditis remanei</name>
    <name type="common">Caenorhabditis vulgaris</name>
    <dbReference type="NCBI Taxonomy" id="31234"/>
    <lineage>
        <taxon>Eukaryota</taxon>
        <taxon>Metazoa</taxon>
        <taxon>Ecdysozoa</taxon>
        <taxon>Nematoda</taxon>
        <taxon>Chromadorea</taxon>
        <taxon>Rhabditida</taxon>
        <taxon>Rhabditina</taxon>
        <taxon>Rhabditomorpha</taxon>
        <taxon>Rhabditoidea</taxon>
        <taxon>Rhabditidae</taxon>
        <taxon>Peloderinae</taxon>
        <taxon>Caenorhabditis</taxon>
    </lineage>
</organism>
<dbReference type="Pfam" id="PF02206">
    <property type="entry name" value="WSN"/>
    <property type="match status" value="1"/>
</dbReference>
<dbReference type="EMBL" id="DS268560">
    <property type="protein sequence ID" value="EFO90032.1"/>
    <property type="molecule type" value="Genomic_DNA"/>
</dbReference>
<dbReference type="InterPro" id="IPR003595">
    <property type="entry name" value="Tyr_Pase_cat"/>
</dbReference>
<dbReference type="PRINTS" id="PR00700">
    <property type="entry name" value="PRTYPHPHTASE"/>
</dbReference>
<feature type="domain" description="Tyrosine-protein phosphatase" evidence="4">
    <location>
        <begin position="1059"/>
        <end position="1248"/>
    </location>
</feature>
<keyword evidence="2" id="KW-1133">Transmembrane helix</keyword>
<keyword evidence="2" id="KW-0812">Transmembrane</keyword>
<evidence type="ECO:0008006" key="8">
    <source>
        <dbReference type="Google" id="ProtNLM"/>
    </source>
</evidence>
<dbReference type="InterPro" id="IPR003125">
    <property type="entry name" value="WSN"/>
</dbReference>
<keyword evidence="2" id="KW-0472">Membrane</keyword>
<feature type="chain" id="PRO_5003176152" description="Tyrosine-protein phosphatase domain-containing protein" evidence="3">
    <location>
        <begin position="20"/>
        <end position="1283"/>
    </location>
</feature>